<evidence type="ECO:0000256" key="1">
    <source>
        <dbReference type="SAM" id="Phobius"/>
    </source>
</evidence>
<dbReference type="EMBL" id="JAAYYP010000189">
    <property type="protein sequence ID" value="NLF90806.1"/>
    <property type="molecule type" value="Genomic_DNA"/>
</dbReference>
<keyword evidence="1" id="KW-0812">Transmembrane</keyword>
<name>A0A847HBR9_9CORY</name>
<proteinExistence type="predicted"/>
<keyword evidence="1" id="KW-0472">Membrane</keyword>
<feature type="transmembrane region" description="Helical" evidence="1">
    <location>
        <begin position="16"/>
        <end position="40"/>
    </location>
</feature>
<comment type="caution">
    <text evidence="2">The sequence shown here is derived from an EMBL/GenBank/DDBJ whole genome shotgun (WGS) entry which is preliminary data.</text>
</comment>
<protein>
    <submittedName>
        <fullName evidence="2">Aromatic acid/H+ symport family MFS transporter</fullName>
    </submittedName>
</protein>
<accession>A0A847HBR9</accession>
<dbReference type="AlphaFoldDB" id="A0A847HBR9"/>
<organism evidence="2 3">
    <name type="scientific">Corynebacterium marinum</name>
    <dbReference type="NCBI Taxonomy" id="349751"/>
    <lineage>
        <taxon>Bacteria</taxon>
        <taxon>Bacillati</taxon>
        <taxon>Actinomycetota</taxon>
        <taxon>Actinomycetes</taxon>
        <taxon>Mycobacteriales</taxon>
        <taxon>Corynebacteriaceae</taxon>
        <taxon>Corynebacterium</taxon>
    </lineage>
</organism>
<dbReference type="Proteomes" id="UP000523614">
    <property type="component" value="Unassembled WGS sequence"/>
</dbReference>
<gene>
    <name evidence="2" type="ORF">GX570_05620</name>
</gene>
<sequence length="70" mass="7398">MKSTETWASPAHRRTVYLVLAVVGISILFDGYDLVIYGAVLSTLMDDPSHIGQLSPAVAGTLGSYAMIGV</sequence>
<feature type="non-terminal residue" evidence="2">
    <location>
        <position position="70"/>
    </location>
</feature>
<evidence type="ECO:0000313" key="2">
    <source>
        <dbReference type="EMBL" id="NLF90806.1"/>
    </source>
</evidence>
<keyword evidence="1" id="KW-1133">Transmembrane helix</keyword>
<evidence type="ECO:0000313" key="3">
    <source>
        <dbReference type="Proteomes" id="UP000523614"/>
    </source>
</evidence>
<reference evidence="2 3" key="1">
    <citation type="journal article" date="2020" name="Biotechnol. Biofuels">
        <title>New insights from the biogas microbiome by comprehensive genome-resolved metagenomics of nearly 1600 species originating from multiple anaerobic digesters.</title>
        <authorList>
            <person name="Campanaro S."/>
            <person name="Treu L."/>
            <person name="Rodriguez-R L.M."/>
            <person name="Kovalovszki A."/>
            <person name="Ziels R.M."/>
            <person name="Maus I."/>
            <person name="Zhu X."/>
            <person name="Kougias P.G."/>
            <person name="Basile A."/>
            <person name="Luo G."/>
            <person name="Schluter A."/>
            <person name="Konstantinidis K.T."/>
            <person name="Angelidaki I."/>
        </authorList>
    </citation>
    <scope>NUCLEOTIDE SEQUENCE [LARGE SCALE GENOMIC DNA]</scope>
    <source>
        <strain evidence="2">AS06rmzACSIP_235</strain>
    </source>
</reference>